<dbReference type="Pfam" id="PF13409">
    <property type="entry name" value="GST_N_2"/>
    <property type="match status" value="1"/>
</dbReference>
<dbReference type="InterPro" id="IPR044627">
    <property type="entry name" value="DHAR1/2/3/4"/>
</dbReference>
<keyword evidence="7" id="KW-0436">Ligase</keyword>
<dbReference type="Proteomes" id="UP000236161">
    <property type="component" value="Unassembled WGS sequence"/>
</dbReference>
<reference evidence="7 8" key="1">
    <citation type="journal article" date="2017" name="Nature">
        <title>The Apostasia genome and the evolution of orchids.</title>
        <authorList>
            <person name="Zhang G.Q."/>
            <person name="Liu K.W."/>
            <person name="Li Z."/>
            <person name="Lohaus R."/>
            <person name="Hsiao Y.Y."/>
            <person name="Niu S.C."/>
            <person name="Wang J.Y."/>
            <person name="Lin Y.C."/>
            <person name="Xu Q."/>
            <person name="Chen L.J."/>
            <person name="Yoshida K."/>
            <person name="Fujiwara S."/>
            <person name="Wang Z.W."/>
            <person name="Zhang Y.Q."/>
            <person name="Mitsuda N."/>
            <person name="Wang M."/>
            <person name="Liu G.H."/>
            <person name="Pecoraro L."/>
            <person name="Huang H.X."/>
            <person name="Xiao X.J."/>
            <person name="Lin M."/>
            <person name="Wu X.Y."/>
            <person name="Wu W.L."/>
            <person name="Chen Y.Y."/>
            <person name="Chang S.B."/>
            <person name="Sakamoto S."/>
            <person name="Ohme-Takagi M."/>
            <person name="Yagi M."/>
            <person name="Zeng S.J."/>
            <person name="Shen C.Y."/>
            <person name="Yeh C.M."/>
            <person name="Luo Y.B."/>
            <person name="Tsai W.C."/>
            <person name="Van de Peer Y."/>
            <person name="Liu Z.J."/>
        </authorList>
    </citation>
    <scope>NUCLEOTIDE SEQUENCE [LARGE SCALE GENOMIC DNA]</scope>
    <source>
        <strain evidence="8">cv. Shenzhen</strain>
        <tissue evidence="7">Stem</tissue>
    </source>
</reference>
<dbReference type="InterPro" id="IPR036249">
    <property type="entry name" value="Thioredoxin-like_sf"/>
</dbReference>
<dbReference type="OrthoDB" id="1935530at2759"/>
<organism evidence="7 8">
    <name type="scientific">Apostasia shenzhenica</name>
    <dbReference type="NCBI Taxonomy" id="1088818"/>
    <lineage>
        <taxon>Eukaryota</taxon>
        <taxon>Viridiplantae</taxon>
        <taxon>Streptophyta</taxon>
        <taxon>Embryophyta</taxon>
        <taxon>Tracheophyta</taxon>
        <taxon>Spermatophyta</taxon>
        <taxon>Magnoliopsida</taxon>
        <taxon>Liliopsida</taxon>
        <taxon>Asparagales</taxon>
        <taxon>Orchidaceae</taxon>
        <taxon>Apostasioideae</taxon>
        <taxon>Apostasia</taxon>
    </lineage>
</organism>
<dbReference type="STRING" id="1088818.A0A2I0A8U2"/>
<keyword evidence="2 7" id="KW-0808">Transferase</keyword>
<accession>A0A2I0A8U2</accession>
<sequence length="200" mass="22632">MAFVALPEPVLVCVKAATDAPDTLGDCPLCQRVLVTLEEKKVPYEVKLIDLSNKPEWFLKISPEGKVPVLKIAEDKWVLDSDVMTQIIEEKYPNPSLVTPPEKTSLDEWDAENLEKLKKYEAMYARRLRAKYFSSRTSNGVNMFDQETIIDDMVVRSSRWPCTRSFAAPAKNLEDRSRFSSSTAPETSLATENNHQLSSC</sequence>
<proteinExistence type="inferred from homology"/>
<evidence type="ECO:0000256" key="4">
    <source>
        <dbReference type="ARBA" id="ARBA00047960"/>
    </source>
</evidence>
<dbReference type="GO" id="GO:0033355">
    <property type="term" value="P:ascorbate glutathione cycle"/>
    <property type="evidence" value="ECO:0007669"/>
    <property type="project" value="InterPro"/>
</dbReference>
<dbReference type="SUPFAM" id="SSF52833">
    <property type="entry name" value="Thioredoxin-like"/>
    <property type="match status" value="1"/>
</dbReference>
<evidence type="ECO:0000313" key="8">
    <source>
        <dbReference type="Proteomes" id="UP000236161"/>
    </source>
</evidence>
<feature type="region of interest" description="Disordered" evidence="5">
    <location>
        <begin position="174"/>
        <end position="200"/>
    </location>
</feature>
<evidence type="ECO:0000256" key="5">
    <source>
        <dbReference type="SAM" id="MobiDB-lite"/>
    </source>
</evidence>
<comment type="catalytic activity">
    <reaction evidence="4">
        <text>RX + glutathione = an S-substituted glutathione + a halide anion + H(+)</text>
        <dbReference type="Rhea" id="RHEA:16437"/>
        <dbReference type="ChEBI" id="CHEBI:15378"/>
        <dbReference type="ChEBI" id="CHEBI:16042"/>
        <dbReference type="ChEBI" id="CHEBI:17792"/>
        <dbReference type="ChEBI" id="CHEBI:57925"/>
        <dbReference type="ChEBI" id="CHEBI:90779"/>
        <dbReference type="EC" id="2.5.1.18"/>
    </reaction>
</comment>
<feature type="compositionally biased region" description="Polar residues" evidence="5">
    <location>
        <begin position="179"/>
        <end position="200"/>
    </location>
</feature>
<dbReference type="GO" id="GO:0045174">
    <property type="term" value="F:glutathione dehydrogenase (ascorbate) activity"/>
    <property type="evidence" value="ECO:0007669"/>
    <property type="project" value="InterPro"/>
</dbReference>
<evidence type="ECO:0000256" key="1">
    <source>
        <dbReference type="ARBA" id="ARBA00012452"/>
    </source>
</evidence>
<feature type="domain" description="GST N-terminal" evidence="6">
    <location>
        <begin position="17"/>
        <end position="96"/>
    </location>
</feature>
<name>A0A2I0A8U2_9ASPA</name>
<dbReference type="PROSITE" id="PS50404">
    <property type="entry name" value="GST_NTER"/>
    <property type="match status" value="1"/>
</dbReference>
<evidence type="ECO:0000256" key="2">
    <source>
        <dbReference type="ARBA" id="ARBA00022679"/>
    </source>
</evidence>
<dbReference type="EMBL" id="KZ452012">
    <property type="protein sequence ID" value="PKA51969.1"/>
    <property type="molecule type" value="Genomic_DNA"/>
</dbReference>
<protein>
    <recommendedName>
        <fullName evidence="1">glutathione transferase</fullName>
        <ecNumber evidence="1">2.5.1.18</ecNumber>
    </recommendedName>
</protein>
<dbReference type="Gene3D" id="3.40.30.10">
    <property type="entry name" value="Glutaredoxin"/>
    <property type="match status" value="1"/>
</dbReference>
<dbReference type="AlphaFoldDB" id="A0A2I0A8U2"/>
<dbReference type="PANTHER" id="PTHR44420">
    <property type="entry name" value="GLUTATHIONE S-TRANSFERASE DHAR2-RELATED"/>
    <property type="match status" value="1"/>
</dbReference>
<comment type="similarity">
    <text evidence="3">Belongs to the GST superfamily. DHAR family.</text>
</comment>
<keyword evidence="8" id="KW-1185">Reference proteome</keyword>
<dbReference type="PANTHER" id="PTHR44420:SF2">
    <property type="entry name" value="GLUTATHIONE S-TRANSFERASE DHAR2-RELATED"/>
    <property type="match status" value="1"/>
</dbReference>
<dbReference type="GO" id="GO:0016874">
    <property type="term" value="F:ligase activity"/>
    <property type="evidence" value="ECO:0007669"/>
    <property type="project" value="UniProtKB-KW"/>
</dbReference>
<dbReference type="EC" id="2.5.1.18" evidence="1"/>
<gene>
    <name evidence="7" type="primary">DHAR3</name>
    <name evidence="7" type="ORF">AXF42_Ash008198</name>
</gene>
<dbReference type="FunFam" id="3.40.30.10:FF:000102">
    <property type="entry name" value="Glutathione S-transferase DHAR3 chloroplastic"/>
    <property type="match status" value="1"/>
</dbReference>
<evidence type="ECO:0000259" key="6">
    <source>
        <dbReference type="PROSITE" id="PS50404"/>
    </source>
</evidence>
<evidence type="ECO:0000256" key="3">
    <source>
        <dbReference type="ARBA" id="ARBA00024194"/>
    </source>
</evidence>
<dbReference type="GO" id="GO:0004364">
    <property type="term" value="F:glutathione transferase activity"/>
    <property type="evidence" value="ECO:0007669"/>
    <property type="project" value="UniProtKB-EC"/>
</dbReference>
<evidence type="ECO:0000313" key="7">
    <source>
        <dbReference type="EMBL" id="PKA51969.1"/>
    </source>
</evidence>
<dbReference type="InterPro" id="IPR004045">
    <property type="entry name" value="Glutathione_S-Trfase_N"/>
</dbReference>